<dbReference type="InterPro" id="IPR041633">
    <property type="entry name" value="Polbeta"/>
</dbReference>
<sequence>MEQKPVQTKEEAVRLLTNLFSDRPDVALLMLYGSAAENRLRDDSDIDVAIALGHPITAEELIDLMYEIAHLAGRECDVVDLRSIGGLFLHQVLSRGTLVINKDPALYSKLVFESIEYIQDIHPIVMEVQQQRIKEFIHGR</sequence>
<dbReference type="SUPFAM" id="SSF81301">
    <property type="entry name" value="Nucleotidyltransferase"/>
    <property type="match status" value="1"/>
</dbReference>
<dbReference type="EMBL" id="DSVL01000409">
    <property type="protein sequence ID" value="HFH30450.1"/>
    <property type="molecule type" value="Genomic_DNA"/>
</dbReference>
<evidence type="ECO:0000313" key="2">
    <source>
        <dbReference type="EMBL" id="HFH30450.1"/>
    </source>
</evidence>
<reference evidence="2" key="1">
    <citation type="journal article" date="2020" name="mSystems">
        <title>Genome- and Community-Level Interaction Insights into Carbon Utilization and Element Cycling Functions of Hydrothermarchaeota in Hydrothermal Sediment.</title>
        <authorList>
            <person name="Zhou Z."/>
            <person name="Liu Y."/>
            <person name="Xu W."/>
            <person name="Pan J."/>
            <person name="Luo Z.H."/>
            <person name="Li M."/>
        </authorList>
    </citation>
    <scope>NUCLEOTIDE SEQUENCE [LARGE SCALE GENOMIC DNA]</scope>
    <source>
        <strain evidence="2">SpSt-503</strain>
    </source>
</reference>
<dbReference type="PANTHER" id="PTHR43852">
    <property type="entry name" value="NUCLEOTIDYLTRANSFERASE"/>
    <property type="match status" value="1"/>
</dbReference>
<proteinExistence type="predicted"/>
<name>A0A7C3EEF5_9SPIR</name>
<accession>A0A7C3EEF5</accession>
<evidence type="ECO:0000259" key="1">
    <source>
        <dbReference type="Pfam" id="PF18765"/>
    </source>
</evidence>
<dbReference type="InterPro" id="IPR052930">
    <property type="entry name" value="TA_antitoxin_MntA"/>
</dbReference>
<protein>
    <submittedName>
        <fullName evidence="2">Nucleotidyltransferase domain-containing protein</fullName>
    </submittedName>
</protein>
<dbReference type="InterPro" id="IPR043519">
    <property type="entry name" value="NT_sf"/>
</dbReference>
<feature type="domain" description="Polymerase beta nucleotidyltransferase" evidence="1">
    <location>
        <begin position="16"/>
        <end position="104"/>
    </location>
</feature>
<dbReference type="Pfam" id="PF18765">
    <property type="entry name" value="Polbeta"/>
    <property type="match status" value="1"/>
</dbReference>
<gene>
    <name evidence="2" type="ORF">ENS59_13235</name>
</gene>
<dbReference type="NCBIfam" id="NF047752">
    <property type="entry name" value="MntA_antitoxin"/>
    <property type="match status" value="1"/>
</dbReference>
<dbReference type="PANTHER" id="PTHR43852:SF3">
    <property type="entry name" value="NUCLEOTIDYLTRANSFERASE"/>
    <property type="match status" value="1"/>
</dbReference>
<dbReference type="AlphaFoldDB" id="A0A7C3EEF5"/>
<dbReference type="Gene3D" id="3.30.460.10">
    <property type="entry name" value="Beta Polymerase, domain 2"/>
    <property type="match status" value="1"/>
</dbReference>
<comment type="caution">
    <text evidence="2">The sequence shown here is derived from an EMBL/GenBank/DDBJ whole genome shotgun (WGS) entry which is preliminary data.</text>
</comment>
<keyword evidence="2" id="KW-0808">Transferase</keyword>
<dbReference type="GO" id="GO:0016740">
    <property type="term" value="F:transferase activity"/>
    <property type="evidence" value="ECO:0007669"/>
    <property type="project" value="UniProtKB-KW"/>
</dbReference>
<organism evidence="2">
    <name type="scientific">Gracilinema caldarium</name>
    <dbReference type="NCBI Taxonomy" id="215591"/>
    <lineage>
        <taxon>Bacteria</taxon>
        <taxon>Pseudomonadati</taxon>
        <taxon>Spirochaetota</taxon>
        <taxon>Spirochaetia</taxon>
        <taxon>Spirochaetales</taxon>
        <taxon>Breznakiellaceae</taxon>
        <taxon>Gracilinema</taxon>
    </lineage>
</organism>
<dbReference type="CDD" id="cd05403">
    <property type="entry name" value="NT_KNTase_like"/>
    <property type="match status" value="1"/>
</dbReference>